<proteinExistence type="predicted"/>
<dbReference type="AlphaFoldDB" id="A0A0M3J6M1"/>
<protein>
    <submittedName>
        <fullName evidence="2">Uncharacterized protein</fullName>
    </submittedName>
</protein>
<evidence type="ECO:0000313" key="2">
    <source>
        <dbReference type="WBParaSite" id="ASIM_0000321101-mRNA-1"/>
    </source>
</evidence>
<feature type="region of interest" description="Disordered" evidence="1">
    <location>
        <begin position="1"/>
        <end position="21"/>
    </location>
</feature>
<feature type="compositionally biased region" description="Basic and acidic residues" evidence="1">
    <location>
        <begin position="10"/>
        <end position="21"/>
    </location>
</feature>
<evidence type="ECO:0000256" key="1">
    <source>
        <dbReference type="SAM" id="MobiDB-lite"/>
    </source>
</evidence>
<sequence>LDTACSETSARNEDQWTKRNEPRVTTVLSQRRLANASASSKKNTEEMEPLKATAVKRLTLDCFEQDSSFLKLQDWWLSLKLEQKILRICLIQQRRLAVSYTDWARSMITCLT</sequence>
<reference evidence="2" key="1">
    <citation type="submission" date="2017-02" db="UniProtKB">
        <authorList>
            <consortium name="WormBaseParasite"/>
        </authorList>
    </citation>
    <scope>IDENTIFICATION</scope>
</reference>
<dbReference type="WBParaSite" id="ASIM_0000321101-mRNA-1">
    <property type="protein sequence ID" value="ASIM_0000321101-mRNA-1"/>
    <property type="gene ID" value="ASIM_0000321101"/>
</dbReference>
<name>A0A0M3J6M1_ANISI</name>
<organism evidence="2">
    <name type="scientific">Anisakis simplex</name>
    <name type="common">Herring worm</name>
    <dbReference type="NCBI Taxonomy" id="6269"/>
    <lineage>
        <taxon>Eukaryota</taxon>
        <taxon>Metazoa</taxon>
        <taxon>Ecdysozoa</taxon>
        <taxon>Nematoda</taxon>
        <taxon>Chromadorea</taxon>
        <taxon>Rhabditida</taxon>
        <taxon>Spirurina</taxon>
        <taxon>Ascaridomorpha</taxon>
        <taxon>Ascaridoidea</taxon>
        <taxon>Anisakidae</taxon>
        <taxon>Anisakis</taxon>
        <taxon>Anisakis simplex complex</taxon>
    </lineage>
</organism>
<accession>A0A0M3J6M1</accession>